<organism evidence="2 3">
    <name type="scientific">Penicillium italicum</name>
    <name type="common">Blue mold</name>
    <dbReference type="NCBI Taxonomy" id="40296"/>
    <lineage>
        <taxon>Eukaryota</taxon>
        <taxon>Fungi</taxon>
        <taxon>Dikarya</taxon>
        <taxon>Ascomycota</taxon>
        <taxon>Pezizomycotina</taxon>
        <taxon>Eurotiomycetes</taxon>
        <taxon>Eurotiomycetidae</taxon>
        <taxon>Eurotiales</taxon>
        <taxon>Aspergillaceae</taxon>
        <taxon>Penicillium</taxon>
    </lineage>
</organism>
<sequence length="191" mass="21491">MKTLAPEDIAREAARLYATKGQGRPIFMGSTQLRALYQREEYELDIQSNFSRKPVGIDHSYNNQSANYHGQTSLGYMPYSTRGMLDYSTAWGNWAWDLNGRPTEFFEEQSSNMNQATYDFVLPGQGISTEMPQSLRAMTTSQTDVDRILSTPPTYQSQPQSNINLSTLPDGLSGITLATDAKTWNSRFATF</sequence>
<protein>
    <submittedName>
        <fullName evidence="2">Uncharacterized protein</fullName>
    </submittedName>
</protein>
<dbReference type="AlphaFoldDB" id="A0A0A2KIV0"/>
<dbReference type="EMBL" id="JQGA01001592">
    <property type="protein sequence ID" value="KGO64275.1"/>
    <property type="molecule type" value="Genomic_DNA"/>
</dbReference>
<keyword evidence="3" id="KW-1185">Reference proteome</keyword>
<evidence type="ECO:0000313" key="1">
    <source>
        <dbReference type="EMBL" id="KGO64274.1"/>
    </source>
</evidence>
<dbReference type="OrthoDB" id="5394557at2759"/>
<dbReference type="STRING" id="40296.A0A0A2KIV0"/>
<dbReference type="EMBL" id="JQGA01001592">
    <property type="protein sequence ID" value="KGO64274.1"/>
    <property type="molecule type" value="Genomic_DNA"/>
</dbReference>
<evidence type="ECO:0000313" key="3">
    <source>
        <dbReference type="Proteomes" id="UP000030104"/>
    </source>
</evidence>
<accession>A0A0A2KIV0</accession>
<evidence type="ECO:0000313" key="2">
    <source>
        <dbReference type="EMBL" id="KGO64275.1"/>
    </source>
</evidence>
<dbReference type="Proteomes" id="UP000030104">
    <property type="component" value="Unassembled WGS sequence"/>
</dbReference>
<dbReference type="HOGENOM" id="CLU_1421853_0_0_1"/>
<comment type="caution">
    <text evidence="2">The sequence shown here is derived from an EMBL/GenBank/DDBJ whole genome shotgun (WGS) entry which is preliminary data.</text>
</comment>
<gene>
    <name evidence="1" type="ORF">PITC_006960</name>
    <name evidence="2" type="ORF">PITC_006970</name>
</gene>
<reference evidence="2" key="1">
    <citation type="submission" date="2014-08" db="EMBL/GenBank/DDBJ databases">
        <authorList>
            <person name="Ballester A.-R."/>
            <person name="Marcet-Houben M."/>
            <person name="Levin E."/>
            <person name="Sela N."/>
            <person name="Selma-Lazaro C."/>
            <person name="Carmona L."/>
            <person name="Wisniewski M."/>
            <person name="Droby S."/>
            <person name="Gonzalez-Candelas L."/>
            <person name="Gabaldon T."/>
        </authorList>
    </citation>
    <scope>NUCLEOTIDE SEQUENCE</scope>
    <source>
        <strain evidence="2">PHI-1</strain>
    </source>
</reference>
<proteinExistence type="predicted"/>
<name>A0A0A2KIV0_PENIT</name>
<reference evidence="2 3" key="2">
    <citation type="journal article" date="2015" name="Mol. Plant Microbe Interact.">
        <title>Genome, transcriptome, and functional analyses of Penicillium expansum provide new insights into secondary metabolism and pathogenicity.</title>
        <authorList>
            <person name="Ballester A.R."/>
            <person name="Marcet-Houben M."/>
            <person name="Levin E."/>
            <person name="Sela N."/>
            <person name="Selma-Lazaro C."/>
            <person name="Carmona L."/>
            <person name="Wisniewski M."/>
            <person name="Droby S."/>
            <person name="Gonzalez-Candelas L."/>
            <person name="Gabaldon T."/>
        </authorList>
    </citation>
    <scope>NUCLEOTIDE SEQUENCE [LARGE SCALE GENOMIC DNA]</scope>
    <source>
        <strain evidence="2 3">PHI-1</strain>
    </source>
</reference>